<dbReference type="PANTHER" id="PTHR33164">
    <property type="entry name" value="TRANSCRIPTIONAL REGULATOR, MARR FAMILY"/>
    <property type="match status" value="1"/>
</dbReference>
<dbReference type="Gene3D" id="1.10.10.10">
    <property type="entry name" value="Winged helix-like DNA-binding domain superfamily/Winged helix DNA-binding domain"/>
    <property type="match status" value="1"/>
</dbReference>
<reference evidence="2 3" key="1">
    <citation type="submission" date="2018-03" db="EMBL/GenBank/DDBJ databases">
        <title>The Complete Genome of Celeribacter baekdonensis strain LH4, a Thiosulfate-Oxidizing Alphaproteobacterium Isolated from Gulf of Mexico Continental Slope Sediments.</title>
        <authorList>
            <person name="Flood B.E."/>
            <person name="Bailey J.V."/>
            <person name="Leprich D."/>
        </authorList>
    </citation>
    <scope>NUCLEOTIDE SEQUENCE [LARGE SCALE GENOMIC DNA]</scope>
    <source>
        <strain evidence="2 3">LH4</strain>
    </source>
</reference>
<sequence length="131" mass="14686">MKAPKATLHILHRIAHREWQKAAKAMELTHSEFEYLSAVQEQADLQRYEDHHGQHLQDIVETLGVTKASASAMIGKLEERGLLERFQCKIDARAQHIILTAEGQVKLARGLTLYDHIADLVKDELGALGLG</sequence>
<dbReference type="InterPro" id="IPR039422">
    <property type="entry name" value="MarR/SlyA-like"/>
</dbReference>
<protein>
    <submittedName>
        <fullName evidence="2">MarR family transcriptional regulator</fullName>
    </submittedName>
</protein>
<accession>A0A2R4M7Q6</accession>
<dbReference type="AlphaFoldDB" id="A0A2R4M7Q6"/>
<evidence type="ECO:0000259" key="1">
    <source>
        <dbReference type="PROSITE" id="PS50995"/>
    </source>
</evidence>
<dbReference type="OrthoDB" id="7559832at2"/>
<organism evidence="2 3">
    <name type="scientific">Celeribacter baekdonensis</name>
    <dbReference type="NCBI Taxonomy" id="875171"/>
    <lineage>
        <taxon>Bacteria</taxon>
        <taxon>Pseudomonadati</taxon>
        <taxon>Pseudomonadota</taxon>
        <taxon>Alphaproteobacteria</taxon>
        <taxon>Rhodobacterales</taxon>
        <taxon>Roseobacteraceae</taxon>
        <taxon>Celeribacter</taxon>
    </lineage>
</organism>
<evidence type="ECO:0000313" key="3">
    <source>
        <dbReference type="Proteomes" id="UP000241447"/>
    </source>
</evidence>
<dbReference type="Pfam" id="PF01047">
    <property type="entry name" value="MarR"/>
    <property type="match status" value="1"/>
</dbReference>
<dbReference type="PANTHER" id="PTHR33164:SF43">
    <property type="entry name" value="HTH-TYPE TRANSCRIPTIONAL REPRESSOR YETL"/>
    <property type="match status" value="1"/>
</dbReference>
<dbReference type="PROSITE" id="PS50995">
    <property type="entry name" value="HTH_MARR_2"/>
    <property type="match status" value="1"/>
</dbReference>
<dbReference type="InterPro" id="IPR000835">
    <property type="entry name" value="HTH_MarR-typ"/>
</dbReference>
<dbReference type="KEGG" id="cbak:DA792_20255"/>
<feature type="domain" description="HTH marR-type" evidence="1">
    <location>
        <begin position="4"/>
        <end position="131"/>
    </location>
</feature>
<dbReference type="GO" id="GO:0006950">
    <property type="term" value="P:response to stress"/>
    <property type="evidence" value="ECO:0007669"/>
    <property type="project" value="TreeGrafter"/>
</dbReference>
<evidence type="ECO:0000313" key="2">
    <source>
        <dbReference type="EMBL" id="AVW93127.1"/>
    </source>
</evidence>
<dbReference type="RefSeq" id="WP_107722390.1">
    <property type="nucleotide sequence ID" value="NZ_CAXBOP010000005.1"/>
</dbReference>
<dbReference type="InterPro" id="IPR036388">
    <property type="entry name" value="WH-like_DNA-bd_sf"/>
</dbReference>
<gene>
    <name evidence="2" type="ORF">DA792_20255</name>
</gene>
<dbReference type="SUPFAM" id="SSF46785">
    <property type="entry name" value="Winged helix' DNA-binding domain"/>
    <property type="match status" value="1"/>
</dbReference>
<proteinExistence type="predicted"/>
<dbReference type="InterPro" id="IPR036390">
    <property type="entry name" value="WH_DNA-bd_sf"/>
</dbReference>
<name>A0A2R4M7Q6_9RHOB</name>
<dbReference type="EMBL" id="CP028475">
    <property type="protein sequence ID" value="AVW93127.1"/>
    <property type="molecule type" value="Genomic_DNA"/>
</dbReference>
<dbReference type="SMART" id="SM00347">
    <property type="entry name" value="HTH_MARR"/>
    <property type="match status" value="1"/>
</dbReference>
<dbReference type="GO" id="GO:0003700">
    <property type="term" value="F:DNA-binding transcription factor activity"/>
    <property type="evidence" value="ECO:0007669"/>
    <property type="project" value="InterPro"/>
</dbReference>
<dbReference type="Proteomes" id="UP000241447">
    <property type="component" value="Chromosome"/>
</dbReference>